<sequence>MQPEGNGPQIPRTRPRGGKRKPTEEPTTVTDPAPPLQTTISVEPTHPKGTPKKGATTEAPPPETQGEPEQTLETGAEEGKEYMATARTLTPPQAPAKSKKKSKHLKKKADCSSGDKEEIEKAWKQVKSQRLQEKCRKEKEERGERRWARTKGKQSPPLEEPQTEPLKDEEMERGEVVNQPPPKKNQEERGNGKGRKTSTPQRRIISLPKPRTKMIATPPSTLMRRT</sequence>
<feature type="compositionally biased region" description="Polar residues" evidence="1">
    <location>
        <begin position="25"/>
        <end position="42"/>
    </location>
</feature>
<accession>A0AAV7W992</accession>
<feature type="compositionally biased region" description="Basic and acidic residues" evidence="1">
    <location>
        <begin position="165"/>
        <end position="175"/>
    </location>
</feature>
<evidence type="ECO:0000313" key="3">
    <source>
        <dbReference type="Proteomes" id="UP001066276"/>
    </source>
</evidence>
<comment type="caution">
    <text evidence="2">The sequence shown here is derived from an EMBL/GenBank/DDBJ whole genome shotgun (WGS) entry which is preliminary data.</text>
</comment>
<feature type="compositionally biased region" description="Basic and acidic residues" evidence="1">
    <location>
        <begin position="130"/>
        <end position="147"/>
    </location>
</feature>
<evidence type="ECO:0000256" key="1">
    <source>
        <dbReference type="SAM" id="MobiDB-lite"/>
    </source>
</evidence>
<name>A0AAV7W992_PLEWA</name>
<organism evidence="2 3">
    <name type="scientific">Pleurodeles waltl</name>
    <name type="common">Iberian ribbed newt</name>
    <dbReference type="NCBI Taxonomy" id="8319"/>
    <lineage>
        <taxon>Eukaryota</taxon>
        <taxon>Metazoa</taxon>
        <taxon>Chordata</taxon>
        <taxon>Craniata</taxon>
        <taxon>Vertebrata</taxon>
        <taxon>Euteleostomi</taxon>
        <taxon>Amphibia</taxon>
        <taxon>Batrachia</taxon>
        <taxon>Caudata</taxon>
        <taxon>Salamandroidea</taxon>
        <taxon>Salamandridae</taxon>
        <taxon>Pleurodelinae</taxon>
        <taxon>Pleurodeles</taxon>
    </lineage>
</organism>
<dbReference type="Proteomes" id="UP001066276">
    <property type="component" value="Chromosome 1_2"/>
</dbReference>
<dbReference type="AlphaFoldDB" id="A0AAV7W992"/>
<feature type="region of interest" description="Disordered" evidence="1">
    <location>
        <begin position="1"/>
        <end position="226"/>
    </location>
</feature>
<dbReference type="EMBL" id="JANPWB010000002">
    <property type="protein sequence ID" value="KAJ1209953.1"/>
    <property type="molecule type" value="Genomic_DNA"/>
</dbReference>
<proteinExistence type="predicted"/>
<feature type="compositionally biased region" description="Low complexity" evidence="1">
    <location>
        <begin position="54"/>
        <end position="71"/>
    </location>
</feature>
<gene>
    <name evidence="2" type="ORF">NDU88_005322</name>
</gene>
<feature type="compositionally biased region" description="Basic residues" evidence="1">
    <location>
        <begin position="97"/>
        <end position="107"/>
    </location>
</feature>
<evidence type="ECO:0000313" key="2">
    <source>
        <dbReference type="EMBL" id="KAJ1209953.1"/>
    </source>
</evidence>
<reference evidence="2" key="1">
    <citation type="journal article" date="2022" name="bioRxiv">
        <title>Sequencing and chromosome-scale assembly of the giantPleurodeles waltlgenome.</title>
        <authorList>
            <person name="Brown T."/>
            <person name="Elewa A."/>
            <person name="Iarovenko S."/>
            <person name="Subramanian E."/>
            <person name="Araus A.J."/>
            <person name="Petzold A."/>
            <person name="Susuki M."/>
            <person name="Suzuki K.-i.T."/>
            <person name="Hayashi T."/>
            <person name="Toyoda A."/>
            <person name="Oliveira C."/>
            <person name="Osipova E."/>
            <person name="Leigh N.D."/>
            <person name="Simon A."/>
            <person name="Yun M.H."/>
        </authorList>
    </citation>
    <scope>NUCLEOTIDE SEQUENCE</scope>
    <source>
        <strain evidence="2">20211129_DDA</strain>
        <tissue evidence="2">Liver</tissue>
    </source>
</reference>
<keyword evidence="3" id="KW-1185">Reference proteome</keyword>
<protein>
    <submittedName>
        <fullName evidence="2">Uncharacterized protein</fullName>
    </submittedName>
</protein>
<feature type="compositionally biased region" description="Basic and acidic residues" evidence="1">
    <location>
        <begin position="108"/>
        <end position="123"/>
    </location>
</feature>